<dbReference type="PANTHER" id="PTHR15715">
    <property type="entry name" value="CENTROSOMAL PROTEIN OF 170 KDA"/>
    <property type="match status" value="1"/>
</dbReference>
<feature type="region of interest" description="Disordered" evidence="1">
    <location>
        <begin position="306"/>
        <end position="335"/>
    </location>
</feature>
<dbReference type="PANTHER" id="PTHR15715:SF37">
    <property type="entry name" value="LD47843P"/>
    <property type="match status" value="1"/>
</dbReference>
<evidence type="ECO:0000313" key="3">
    <source>
        <dbReference type="EMBL" id="RMY23252.1"/>
    </source>
</evidence>
<feature type="region of interest" description="Disordered" evidence="1">
    <location>
        <begin position="240"/>
        <end position="264"/>
    </location>
</feature>
<dbReference type="InterPro" id="IPR051176">
    <property type="entry name" value="Cent_Immune-Sig_Mod"/>
</dbReference>
<dbReference type="VEuPathDB" id="FungiDB:BTJ68_11738"/>
<feature type="region of interest" description="Disordered" evidence="1">
    <location>
        <begin position="78"/>
        <end position="99"/>
    </location>
</feature>
<feature type="compositionally biased region" description="Acidic residues" evidence="1">
    <location>
        <begin position="356"/>
        <end position="403"/>
    </location>
</feature>
<sequence length="656" mass="71472">QSLHDRQSPVKSEVCLVCAVRRLTTPSSLLPLPDLQLQPPSTDSMSSAFRSHPPPQRYSSNSSCAALMADLRRELMPDDMPTHAASPSSTSLPPSSATRHVPVTLTPAADTSDLRHLSLADRIIIGRASRSEIKNLQASPTNALFDCPVVSRAHAVISFHPRREYDEQVTITDLKSMHGTAVNGQRLLSHAPHILRSGDTIKLGDRVVRGPDHHDGIQITFRRQPLPPILGAGTYAVPMDESASDAESTFSEQDNFSSAQTTPEQDKFRFGSQLQQFEQNPAGTLYRYDQEQHEPDQIPQVVKDTYAESDSDSLEDGSSSQVYDAHDSEDELDVSPSKIDIYNDLMSTMAQHPESDNELEDDDENGQDEHEYDDDEHDEHEFDDDHIDDDDHADDDYPDDFLEEYSTRLSPELGSAAVEETSTSQPAPPQVPLEPLLAPHFVPSYPFPGITRGFSNSADDAVSHIFKQLRPDENVPTPAAPEAVPPAPKGQISISDIVEDPAAKEAKAAPASIPPTPETNNTADKAGSTTTTGSKRKADALSQNDPAIATDTPTSSPPPNTEQQKPSHPPNTAETEETKQESQNVVYIYEPTPPAAKKAKKNHHQLSSSKQQQQQKKKGKNIGTQVAKYAGLYLAGGISAVAFLASPLAQRALEAL</sequence>
<feature type="domain" description="FHA" evidence="2">
    <location>
        <begin position="123"/>
        <end position="187"/>
    </location>
</feature>
<organism evidence="3 4">
    <name type="scientific">Hortaea werneckii</name>
    <name type="common">Black yeast</name>
    <name type="synonym">Cladosporium werneckii</name>
    <dbReference type="NCBI Taxonomy" id="91943"/>
    <lineage>
        <taxon>Eukaryota</taxon>
        <taxon>Fungi</taxon>
        <taxon>Dikarya</taxon>
        <taxon>Ascomycota</taxon>
        <taxon>Pezizomycotina</taxon>
        <taxon>Dothideomycetes</taxon>
        <taxon>Dothideomycetidae</taxon>
        <taxon>Mycosphaerellales</taxon>
        <taxon>Teratosphaeriaceae</taxon>
        <taxon>Hortaea</taxon>
    </lineage>
</organism>
<dbReference type="EMBL" id="QWIN01003407">
    <property type="protein sequence ID" value="RMY23252.1"/>
    <property type="molecule type" value="Genomic_DNA"/>
</dbReference>
<evidence type="ECO:0000259" key="2">
    <source>
        <dbReference type="PROSITE" id="PS50006"/>
    </source>
</evidence>
<dbReference type="InterPro" id="IPR008984">
    <property type="entry name" value="SMAD_FHA_dom_sf"/>
</dbReference>
<feature type="region of interest" description="Disordered" evidence="1">
    <location>
        <begin position="351"/>
        <end position="435"/>
    </location>
</feature>
<reference evidence="3 4" key="1">
    <citation type="journal article" date="2018" name="BMC Genomics">
        <title>Genomic evidence for intraspecific hybridization in a clonal and extremely halotolerant yeast.</title>
        <authorList>
            <person name="Gostincar C."/>
            <person name="Stajich J.E."/>
            <person name="Zupancic J."/>
            <person name="Zalar P."/>
            <person name="Gunde-Cimerman N."/>
        </authorList>
    </citation>
    <scope>NUCLEOTIDE SEQUENCE [LARGE SCALE GENOMIC DNA]</scope>
    <source>
        <strain evidence="3 4">EXF-151</strain>
    </source>
</reference>
<dbReference type="SUPFAM" id="SSF49879">
    <property type="entry name" value="SMAD/FHA domain"/>
    <property type="match status" value="1"/>
</dbReference>
<dbReference type="Pfam" id="PF00498">
    <property type="entry name" value="FHA"/>
    <property type="match status" value="1"/>
</dbReference>
<feature type="compositionally biased region" description="Polar residues" evidence="1">
    <location>
        <begin position="518"/>
        <end position="533"/>
    </location>
</feature>
<feature type="non-terminal residue" evidence="3">
    <location>
        <position position="1"/>
    </location>
</feature>
<gene>
    <name evidence="3" type="ORF">D0865_16489</name>
</gene>
<dbReference type="InterPro" id="IPR000253">
    <property type="entry name" value="FHA_dom"/>
</dbReference>
<protein>
    <recommendedName>
        <fullName evidence="2">FHA domain-containing protein</fullName>
    </recommendedName>
</protein>
<proteinExistence type="predicted"/>
<feature type="compositionally biased region" description="Low complexity" evidence="1">
    <location>
        <begin position="82"/>
        <end position="98"/>
    </location>
</feature>
<dbReference type="PROSITE" id="PS50006">
    <property type="entry name" value="FHA_DOMAIN"/>
    <property type="match status" value="1"/>
</dbReference>
<accession>A0A3M7A771</accession>
<feature type="region of interest" description="Disordered" evidence="1">
    <location>
        <begin position="29"/>
        <end position="61"/>
    </location>
</feature>
<feature type="region of interest" description="Disordered" evidence="1">
    <location>
        <begin position="472"/>
        <end position="622"/>
    </location>
</feature>
<dbReference type="Gene3D" id="2.60.200.20">
    <property type="match status" value="1"/>
</dbReference>
<evidence type="ECO:0000313" key="4">
    <source>
        <dbReference type="Proteomes" id="UP000270230"/>
    </source>
</evidence>
<comment type="caution">
    <text evidence="3">The sequence shown here is derived from an EMBL/GenBank/DDBJ whole genome shotgun (WGS) entry which is preliminary data.</text>
</comment>
<dbReference type="OrthoDB" id="4096268at2759"/>
<feature type="compositionally biased region" description="Low complexity" evidence="1">
    <location>
        <begin position="29"/>
        <end position="43"/>
    </location>
</feature>
<evidence type="ECO:0000256" key="1">
    <source>
        <dbReference type="SAM" id="MobiDB-lite"/>
    </source>
</evidence>
<dbReference type="SMART" id="SM00240">
    <property type="entry name" value="FHA"/>
    <property type="match status" value="1"/>
</dbReference>
<feature type="compositionally biased region" description="Low complexity" evidence="1">
    <location>
        <begin position="605"/>
        <end position="614"/>
    </location>
</feature>
<dbReference type="CDD" id="cd00060">
    <property type="entry name" value="FHA"/>
    <property type="match status" value="1"/>
</dbReference>
<name>A0A3M7A771_HORWE</name>
<dbReference type="AlphaFoldDB" id="A0A3M7A771"/>
<feature type="compositionally biased region" description="Polar residues" evidence="1">
    <location>
        <begin position="562"/>
        <end position="573"/>
    </location>
</feature>
<dbReference type="Proteomes" id="UP000270230">
    <property type="component" value="Unassembled WGS sequence"/>
</dbReference>
<feature type="compositionally biased region" description="Polar residues" evidence="1">
    <location>
        <begin position="245"/>
        <end position="263"/>
    </location>
</feature>